<dbReference type="Pfam" id="PF14676">
    <property type="entry name" value="FANCI_S2"/>
    <property type="match status" value="1"/>
</dbReference>
<feature type="domain" description="FANCI solenoid 4" evidence="5">
    <location>
        <begin position="1023"/>
        <end position="1273"/>
    </location>
</feature>
<dbReference type="InterPro" id="IPR029312">
    <property type="entry name" value="FANCI_HD2"/>
</dbReference>
<feature type="domain" description="FANCI helical" evidence="6">
    <location>
        <begin position="548"/>
        <end position="735"/>
    </location>
</feature>
<evidence type="ECO:0000259" key="6">
    <source>
        <dbReference type="Pfam" id="PF14680"/>
    </source>
</evidence>
<proteinExistence type="predicted"/>
<evidence type="ECO:0000259" key="5">
    <source>
        <dbReference type="Pfam" id="PF14678"/>
    </source>
</evidence>
<evidence type="ECO:0000313" key="7">
    <source>
        <dbReference type="EMBL" id="CRK90828.1"/>
    </source>
</evidence>
<dbReference type="InterPro" id="IPR029315">
    <property type="entry name" value="FANCI_S2"/>
</dbReference>
<evidence type="ECO:0000259" key="2">
    <source>
        <dbReference type="Pfam" id="PF14675"/>
    </source>
</evidence>
<dbReference type="InterPro" id="IPR026171">
    <property type="entry name" value="FANCI"/>
</dbReference>
<dbReference type="EMBL" id="CVRI01000020">
    <property type="protein sequence ID" value="CRK90828.1"/>
    <property type="molecule type" value="Genomic_DNA"/>
</dbReference>
<dbReference type="PANTHER" id="PTHR21818">
    <property type="entry name" value="BC025462 PROTEIN"/>
    <property type="match status" value="1"/>
</dbReference>
<gene>
    <name evidence="7" type="ORF">CLUMA_CG004518</name>
</gene>
<feature type="domain" description="FANCI solenoid 2" evidence="3">
    <location>
        <begin position="387"/>
        <end position="526"/>
    </location>
</feature>
<evidence type="ECO:0000313" key="8">
    <source>
        <dbReference type="Proteomes" id="UP000183832"/>
    </source>
</evidence>
<keyword evidence="8" id="KW-1185">Reference proteome</keyword>
<feature type="domain" description="FANCI solenoid 3" evidence="4">
    <location>
        <begin position="793"/>
        <end position="1010"/>
    </location>
</feature>
<dbReference type="GO" id="GO:0006281">
    <property type="term" value="P:DNA repair"/>
    <property type="evidence" value="ECO:0007669"/>
    <property type="project" value="InterPro"/>
</dbReference>
<name>A0A1J1HTY2_9DIPT</name>
<feature type="region of interest" description="Disordered" evidence="1">
    <location>
        <begin position="1272"/>
        <end position="1325"/>
    </location>
</feature>
<protein>
    <submittedName>
        <fullName evidence="7">CLUMA_CG004518, isoform A</fullName>
    </submittedName>
</protein>
<dbReference type="Pfam" id="PF14680">
    <property type="entry name" value="FANCI_HD2"/>
    <property type="match status" value="1"/>
</dbReference>
<evidence type="ECO:0000259" key="3">
    <source>
        <dbReference type="Pfam" id="PF14676"/>
    </source>
</evidence>
<dbReference type="InterPro" id="IPR029313">
    <property type="entry name" value="FANCI_S3"/>
</dbReference>
<dbReference type="GO" id="GO:0070182">
    <property type="term" value="F:DNA polymerase binding"/>
    <property type="evidence" value="ECO:0007669"/>
    <property type="project" value="TreeGrafter"/>
</dbReference>
<reference evidence="7 8" key="1">
    <citation type="submission" date="2015-04" db="EMBL/GenBank/DDBJ databases">
        <authorList>
            <person name="Syromyatnikov M.Y."/>
            <person name="Popov V.N."/>
        </authorList>
    </citation>
    <scope>NUCLEOTIDE SEQUENCE [LARGE SCALE GENOMIC DNA]</scope>
</reference>
<dbReference type="InterPro" id="IPR029314">
    <property type="entry name" value="FANCI_S4"/>
</dbReference>
<dbReference type="Pfam" id="PF14675">
    <property type="entry name" value="FANCI_S1"/>
    <property type="match status" value="1"/>
</dbReference>
<dbReference type="Pfam" id="PF14678">
    <property type="entry name" value="FANCI_S4"/>
    <property type="match status" value="1"/>
</dbReference>
<accession>A0A1J1HTY2</accession>
<dbReference type="InterPro" id="IPR029308">
    <property type="entry name" value="FANCI_S1"/>
</dbReference>
<organism evidence="7 8">
    <name type="scientific">Clunio marinus</name>
    <dbReference type="NCBI Taxonomy" id="568069"/>
    <lineage>
        <taxon>Eukaryota</taxon>
        <taxon>Metazoa</taxon>
        <taxon>Ecdysozoa</taxon>
        <taxon>Arthropoda</taxon>
        <taxon>Hexapoda</taxon>
        <taxon>Insecta</taxon>
        <taxon>Pterygota</taxon>
        <taxon>Neoptera</taxon>
        <taxon>Endopterygota</taxon>
        <taxon>Diptera</taxon>
        <taxon>Nematocera</taxon>
        <taxon>Chironomoidea</taxon>
        <taxon>Chironomidae</taxon>
        <taxon>Clunio</taxon>
    </lineage>
</organism>
<feature type="compositionally biased region" description="Basic and acidic residues" evidence="1">
    <location>
        <begin position="1307"/>
        <end position="1325"/>
    </location>
</feature>
<evidence type="ECO:0000259" key="4">
    <source>
        <dbReference type="Pfam" id="PF14677"/>
    </source>
</evidence>
<evidence type="ECO:0000256" key="1">
    <source>
        <dbReference type="SAM" id="MobiDB-lite"/>
    </source>
</evidence>
<dbReference type="OrthoDB" id="195089at2759"/>
<feature type="domain" description="FANCI solenoid 1" evidence="2">
    <location>
        <begin position="61"/>
        <end position="277"/>
    </location>
</feature>
<dbReference type="Proteomes" id="UP000183832">
    <property type="component" value="Unassembled WGS sequence"/>
</dbReference>
<dbReference type="STRING" id="568069.A0A1J1HTY2"/>
<sequence>MSEATSFSDKFRECKSNKERTKLLEKVKTDDLCDAIVDNAAEDLGLNIWSSVLSNLSDEDEIFEICKDVLPKLNRDQLTTKNLNDYYSRLCIEIPRFSLKFSVKLAYFCENSIQFGDHRACFFKDVFPCILQVLIRDDRPITFDGVTKSSLEYHQMIISSILSKPFKVSVLTSITSMFKDIPLTKLQSELLLGKICENFSNIRGDISGLALACFNLALFNKLIIPILALDAYFYNRRYRKKFIEIDSESDADSIDETAEKGIIETEENVLYHFQHVTEFTSIEKDIVTSLKPLAFAPKFIISPFIATILVSFAKMSSSSVAHNLRLPQSILLPFIKQIFKNNERHRTIHRNSAWARSVDQFEPVDIEKLLKVLQENTCKLGQNIALNGFIGLTFMLLKTKDAPTLNNFAIQFLNELVKQRSEFTSDIMKIVVKMLFNEQNKAPIIECFSILIQNRSLVIDRCEEALVELIENLTELELDTALAIESVIYSSITRSPKLRDLMSTTMRTAMYQNKPEMRKLAVYSFCVMLKKVMKAAHGSSLESFAPSQNISMMSLLSQTQLPPTEKANMRRVSVLVLEILGILRKCFSHSVELRVTLYESLLSAVTVNPFIIPNVLELVETHFRDYFDSEDPSVVINFSKAFKQLEHGGTVVMDHLGKFLNFFIGCVTISIEKFENDENAQYIQIMNYKKIIEKLVDKVEFVTMEELGVFSTLDIAASSTISQFLNCLEALMVYCLFDLTSKNVTRLCKLFEKHRKTIVEALKLQENCKKSIKRGKNQTLDVLPKVDIIFDCLWDLKTCRNFLKIFFDNIPNDKVNEIKSNAEFCRFVVKSTTQRILQITTAPVYLKFKHSKITFDILKTISTILYKQIKVETFKVLFVDYDAETAVAISEAFKNSIIAMDSAYDSNVKWNNFLQKITETENSIDWMITEVLKTVTNIIEWAFDPSNELENDDNIEKILFNVFCIFEVLIKNYQFMPNAHSRETYNWLLKFCVNNEINKKSLQIVNRVLFHFMTQQDASTNVMENVVGKLLRIYGTIDNDGVKEVNESSQNDLKSLTEATADQSLIYFVGIIKKQIDDVDFCILRMNSFNAHIKLPGQVSRKDSISALQTLEKSSVIKLTQLGTIIGRLCNVSFNVRGSQIDLIGKLVMNFFVCLSTLLKHFSQHYDVKNINYQQIPVEMLIKETKSTVKRVYALSHYIEDIIDEEQKKNENAKESKKKKSVTIKEFKCMSRLVLSIEKFATAVQKFDALTKKNFKKYVHAGEVRDFRISMKDKFPRQAQDENDSDGASAEMSESENDPASATVEEENSRDSDEKMYESPKKITHGAFEKNVKKLVAKAERAKKAVKRKSK</sequence>
<dbReference type="Pfam" id="PF14677">
    <property type="entry name" value="FANCI_S3"/>
    <property type="match status" value="1"/>
</dbReference>
<dbReference type="PANTHER" id="PTHR21818:SF0">
    <property type="entry name" value="FANCONI ANEMIA GROUP I PROTEIN"/>
    <property type="match status" value="1"/>
</dbReference>